<protein>
    <recommendedName>
        <fullName evidence="1">Predicted 3'-5' exonuclease PolB-like domain-containing protein</fullName>
    </recommendedName>
</protein>
<dbReference type="Pfam" id="PF10108">
    <property type="entry name" value="DNA_pol_B_exo2"/>
    <property type="match status" value="1"/>
</dbReference>
<reference evidence="2" key="1">
    <citation type="submission" date="2022-11" db="EMBL/GenBank/DDBJ databases">
        <title>Genomic of Pseudomonas TF18.</title>
        <authorList>
            <person name="Liu T."/>
        </authorList>
    </citation>
    <scope>NUCLEOTIDE SEQUENCE</scope>
    <source>
        <strain evidence="2">TF18</strain>
    </source>
</reference>
<dbReference type="EMBL" id="CP113257">
    <property type="protein sequence ID" value="WAE51213.1"/>
    <property type="molecule type" value="Genomic_DNA"/>
</dbReference>
<dbReference type="Gene3D" id="3.30.420.10">
    <property type="entry name" value="Ribonuclease H-like superfamily/Ribonuclease H"/>
    <property type="match status" value="1"/>
</dbReference>
<dbReference type="GO" id="GO:0003676">
    <property type="term" value="F:nucleic acid binding"/>
    <property type="evidence" value="ECO:0007669"/>
    <property type="project" value="InterPro"/>
</dbReference>
<proteinExistence type="predicted"/>
<dbReference type="SUPFAM" id="SSF53098">
    <property type="entry name" value="Ribonuclease H-like"/>
    <property type="match status" value="1"/>
</dbReference>
<dbReference type="AlphaFoldDB" id="A0AA47DZA3"/>
<accession>A0AA47DZA3</accession>
<evidence type="ECO:0000313" key="3">
    <source>
        <dbReference type="Proteomes" id="UP001164632"/>
    </source>
</evidence>
<dbReference type="InterPro" id="IPR012337">
    <property type="entry name" value="RNaseH-like_sf"/>
</dbReference>
<sequence>MTFQGASAPFSLGLKMNIYLDIETIPGQSPAVMDLFREDAQADMDAVRAPANYKDEAKIAEYIAAKRAEIEEGIEERWRKTSFDGALGHIAVIGYAIGDDEPVTLYHDAYGTPEAERDMLAGFFAAVDSAGGRMLAGGTRTGSTPTLIGHNVLDFDLRFIFQRAVMLGIRPPQYLPFDAKPWDKTVFDTMTAWAGARNRVSLDKLCRAFGIAGKGSEIEDDIDGSKVWDFVKAGRIADVARYCAGDVERVRQIHQRLTFQNIAA</sequence>
<name>A0AA47DZA3_9GAMM</name>
<dbReference type="RefSeq" id="WP_267930827.1">
    <property type="nucleotide sequence ID" value="NZ_CP113257.1"/>
</dbReference>
<gene>
    <name evidence="2" type="ORF">OSV15_16215</name>
</gene>
<evidence type="ECO:0000313" key="2">
    <source>
        <dbReference type="EMBL" id="WAE51213.1"/>
    </source>
</evidence>
<dbReference type="InterPro" id="IPR019288">
    <property type="entry name" value="3'-5'_exonuclease_PolB-like"/>
</dbReference>
<dbReference type="InterPro" id="IPR036397">
    <property type="entry name" value="RNaseH_sf"/>
</dbReference>
<feature type="domain" description="Predicted 3'-5' exonuclease PolB-like" evidence="1">
    <location>
        <begin position="143"/>
        <end position="247"/>
    </location>
</feature>
<dbReference type="Proteomes" id="UP001164632">
    <property type="component" value="Chromosome"/>
</dbReference>
<evidence type="ECO:0000259" key="1">
    <source>
        <dbReference type="Pfam" id="PF10108"/>
    </source>
</evidence>
<organism evidence="2 3">
    <name type="scientific">Stutzerimonas frequens</name>
    <dbReference type="NCBI Taxonomy" id="2968969"/>
    <lineage>
        <taxon>Bacteria</taxon>
        <taxon>Pseudomonadati</taxon>
        <taxon>Pseudomonadota</taxon>
        <taxon>Gammaproteobacteria</taxon>
        <taxon>Pseudomonadales</taxon>
        <taxon>Pseudomonadaceae</taxon>
        <taxon>Stutzerimonas</taxon>
    </lineage>
</organism>